<dbReference type="InterPro" id="IPR024478">
    <property type="entry name" value="HlyB_4HB_MCP"/>
</dbReference>
<protein>
    <submittedName>
        <fullName evidence="11">Methyl-accepting chemotaxis protein</fullName>
    </submittedName>
</protein>
<name>A0ABU5C7F4_9BACI</name>
<proteinExistence type="inferred from homology"/>
<accession>A0ABU5C7F4</accession>
<dbReference type="Pfam" id="PF12729">
    <property type="entry name" value="4HB_MCP_1"/>
    <property type="match status" value="1"/>
</dbReference>
<keyword evidence="12" id="KW-1185">Reference proteome</keyword>
<feature type="compositionally biased region" description="Low complexity" evidence="7">
    <location>
        <begin position="518"/>
        <end position="531"/>
    </location>
</feature>
<evidence type="ECO:0000256" key="6">
    <source>
        <dbReference type="PROSITE-ProRule" id="PRU00284"/>
    </source>
</evidence>
<evidence type="ECO:0000256" key="5">
    <source>
        <dbReference type="ARBA" id="ARBA00029447"/>
    </source>
</evidence>
<keyword evidence="3 8" id="KW-0472">Membrane</keyword>
<dbReference type="SUPFAM" id="SSF58104">
    <property type="entry name" value="Methyl-accepting chemotaxis protein (MCP) signaling domain"/>
    <property type="match status" value="1"/>
</dbReference>
<evidence type="ECO:0000259" key="9">
    <source>
        <dbReference type="PROSITE" id="PS50111"/>
    </source>
</evidence>
<dbReference type="PANTHER" id="PTHR32089">
    <property type="entry name" value="METHYL-ACCEPTING CHEMOTAXIS PROTEIN MCPB"/>
    <property type="match status" value="1"/>
</dbReference>
<dbReference type="PROSITE" id="PS50885">
    <property type="entry name" value="HAMP"/>
    <property type="match status" value="1"/>
</dbReference>
<organism evidence="11 12">
    <name type="scientific">Tigheibacillus halophilus</name>
    <dbReference type="NCBI Taxonomy" id="361280"/>
    <lineage>
        <taxon>Bacteria</taxon>
        <taxon>Bacillati</taxon>
        <taxon>Bacillota</taxon>
        <taxon>Bacilli</taxon>
        <taxon>Bacillales</taxon>
        <taxon>Bacillaceae</taxon>
        <taxon>Tigheibacillus</taxon>
    </lineage>
</organism>
<dbReference type="SMART" id="SM00304">
    <property type="entry name" value="HAMP"/>
    <property type="match status" value="1"/>
</dbReference>
<evidence type="ECO:0000256" key="4">
    <source>
        <dbReference type="ARBA" id="ARBA00023224"/>
    </source>
</evidence>
<comment type="similarity">
    <text evidence="5">Belongs to the methyl-accepting chemotaxis (MCP) protein family.</text>
</comment>
<dbReference type="InterPro" id="IPR003660">
    <property type="entry name" value="HAMP_dom"/>
</dbReference>
<feature type="domain" description="HAMP" evidence="10">
    <location>
        <begin position="200"/>
        <end position="253"/>
    </location>
</feature>
<dbReference type="Proteomes" id="UP001281447">
    <property type="component" value="Unassembled WGS sequence"/>
</dbReference>
<comment type="subcellular location">
    <subcellularLocation>
        <location evidence="1">Cell membrane</location>
    </subcellularLocation>
</comment>
<keyword evidence="8" id="KW-0812">Transmembrane</keyword>
<feature type="region of interest" description="Disordered" evidence="7">
    <location>
        <begin position="518"/>
        <end position="543"/>
    </location>
</feature>
<evidence type="ECO:0000259" key="10">
    <source>
        <dbReference type="PROSITE" id="PS50885"/>
    </source>
</evidence>
<reference evidence="11 12" key="1">
    <citation type="submission" date="2023-10" db="EMBL/GenBank/DDBJ databases">
        <title>Virgibacillus halophilus 5B73C genome.</title>
        <authorList>
            <person name="Miliotis G."/>
            <person name="Sengupta P."/>
            <person name="Hameed A."/>
            <person name="Chuvochina M."/>
            <person name="Mcdonagh F."/>
            <person name="Simpson A.C."/>
            <person name="Singh N.K."/>
            <person name="Rekha P.D."/>
            <person name="Raman K."/>
            <person name="Hugenholtz P."/>
            <person name="Venkateswaran K."/>
        </authorList>
    </citation>
    <scope>NUCLEOTIDE SEQUENCE [LARGE SCALE GENOMIC DNA]</scope>
    <source>
        <strain evidence="11 12">5B73C</strain>
    </source>
</reference>
<sequence>MNSLRKRLLLSFGIVVLLAFCYGTYNYFVLHKINGQLEDIAEEQQPLLMLDEKLTINMQERTALVRGYLLFDDSSLRQSFDDGIEESIALEKKASKRTDSPKMKALLARKMDWGNAVNEVFEAYDAGDKTRAIDIMTEKVQPLEKELIDGFQTMANEREAKTATASEKAVALGKKSLFITGTVSLVIFFVSILIAILTARAIGRPINALAKRMKNIADGHLTSEMQAVTSKDEIAQLVEASNMMESNMRNLLQQIQRVSGSVSSESEELTQSANEVRAGMEQVAVTMDELAKGTETQASSASDLASMMRTFSIKVASANENGEAIREKSAWIMDKTKRGSDLMQASSEQMVKIDQIVQDAVLKMDELDNQTKEISKLVLVIKDIAEQTNLLALNAAIEAARAGEHGKGFSVVAEEVRKLAEQVALSIKDITGFVSHIQHDSGQVAASLQSGYQEVAQGSAEIEKTWQTFAEINKEVEEMARNIQTVSTSLTDIMATSQEMNGAIEDIASVSEEAAAGVEQTAASAQQAGSSMNEVTSSSEHLSKVAEELAQQLKQFRIS</sequence>
<evidence type="ECO:0000256" key="8">
    <source>
        <dbReference type="SAM" id="Phobius"/>
    </source>
</evidence>
<evidence type="ECO:0000256" key="1">
    <source>
        <dbReference type="ARBA" id="ARBA00004236"/>
    </source>
</evidence>
<evidence type="ECO:0000256" key="7">
    <source>
        <dbReference type="SAM" id="MobiDB-lite"/>
    </source>
</evidence>
<dbReference type="InterPro" id="IPR004089">
    <property type="entry name" value="MCPsignal_dom"/>
</dbReference>
<dbReference type="Gene3D" id="6.10.340.10">
    <property type="match status" value="1"/>
</dbReference>
<evidence type="ECO:0000256" key="3">
    <source>
        <dbReference type="ARBA" id="ARBA00023136"/>
    </source>
</evidence>
<feature type="transmembrane region" description="Helical" evidence="8">
    <location>
        <begin position="177"/>
        <end position="203"/>
    </location>
</feature>
<dbReference type="CDD" id="cd11386">
    <property type="entry name" value="MCP_signal"/>
    <property type="match status" value="1"/>
</dbReference>
<feature type="domain" description="Methyl-accepting transducer" evidence="9">
    <location>
        <begin position="272"/>
        <end position="508"/>
    </location>
</feature>
<evidence type="ECO:0000313" key="12">
    <source>
        <dbReference type="Proteomes" id="UP001281447"/>
    </source>
</evidence>
<keyword evidence="2" id="KW-1003">Cell membrane</keyword>
<evidence type="ECO:0000256" key="2">
    <source>
        <dbReference type="ARBA" id="ARBA00022475"/>
    </source>
</evidence>
<dbReference type="CDD" id="cd06225">
    <property type="entry name" value="HAMP"/>
    <property type="match status" value="1"/>
</dbReference>
<keyword evidence="8" id="KW-1133">Transmembrane helix</keyword>
<dbReference type="EMBL" id="JAWDIP010000003">
    <property type="protein sequence ID" value="MDY0395145.1"/>
    <property type="molecule type" value="Genomic_DNA"/>
</dbReference>
<dbReference type="SMART" id="SM00283">
    <property type="entry name" value="MA"/>
    <property type="match status" value="1"/>
</dbReference>
<comment type="caution">
    <text evidence="11">The sequence shown here is derived from an EMBL/GenBank/DDBJ whole genome shotgun (WGS) entry which is preliminary data.</text>
</comment>
<dbReference type="Pfam" id="PF00672">
    <property type="entry name" value="HAMP"/>
    <property type="match status" value="1"/>
</dbReference>
<dbReference type="Pfam" id="PF00015">
    <property type="entry name" value="MCPsignal"/>
    <property type="match status" value="1"/>
</dbReference>
<dbReference type="PANTHER" id="PTHR32089:SF112">
    <property type="entry name" value="LYSOZYME-LIKE PROTEIN-RELATED"/>
    <property type="match status" value="1"/>
</dbReference>
<gene>
    <name evidence="11" type="ORF">RWE15_12850</name>
</gene>
<keyword evidence="4 6" id="KW-0807">Transducer</keyword>
<dbReference type="PROSITE" id="PS50111">
    <property type="entry name" value="CHEMOTAXIS_TRANSDUC_2"/>
    <property type="match status" value="1"/>
</dbReference>
<dbReference type="Gene3D" id="1.10.287.950">
    <property type="entry name" value="Methyl-accepting chemotaxis protein"/>
    <property type="match status" value="1"/>
</dbReference>
<evidence type="ECO:0000313" key="11">
    <source>
        <dbReference type="EMBL" id="MDY0395145.1"/>
    </source>
</evidence>